<dbReference type="SMART" id="SM00849">
    <property type="entry name" value="Lactamase_B"/>
    <property type="match status" value="1"/>
</dbReference>
<dbReference type="AlphaFoldDB" id="A0A644X9G4"/>
<dbReference type="InterPro" id="IPR036388">
    <property type="entry name" value="WH-like_DNA-bd_sf"/>
</dbReference>
<dbReference type="GO" id="GO:0004416">
    <property type="term" value="F:hydroxyacylglutathione hydrolase activity"/>
    <property type="evidence" value="ECO:0007669"/>
    <property type="project" value="UniProtKB-EC"/>
</dbReference>
<accession>A0A644X9G4</accession>
<name>A0A644X9G4_9ZZZZ</name>
<proteinExistence type="predicted"/>
<dbReference type="SUPFAM" id="SSF56281">
    <property type="entry name" value="Metallo-hydrolase/oxidoreductase"/>
    <property type="match status" value="1"/>
</dbReference>
<protein>
    <submittedName>
        <fullName evidence="2">Hydroxyacylglutathione hydrolase</fullName>
        <ecNumber evidence="2">3.1.2.6</ecNumber>
    </submittedName>
</protein>
<dbReference type="InterPro" id="IPR050662">
    <property type="entry name" value="Sec-metab_biosynth-thioest"/>
</dbReference>
<evidence type="ECO:0000313" key="2">
    <source>
        <dbReference type="EMBL" id="MPM12812.1"/>
    </source>
</evidence>
<dbReference type="EC" id="3.1.2.6" evidence="2"/>
<keyword evidence="2" id="KW-0378">Hydrolase</keyword>
<organism evidence="2">
    <name type="scientific">bioreactor metagenome</name>
    <dbReference type="NCBI Taxonomy" id="1076179"/>
    <lineage>
        <taxon>unclassified sequences</taxon>
        <taxon>metagenomes</taxon>
        <taxon>ecological metagenomes</taxon>
    </lineage>
</organism>
<sequence>MIQVYPGIFQTQIPLLGNPLKELNCFIVKGEDRSLVVDTGFNQPEGRKLLLDSLQELGCPLVNTDVFITHLHSDHAGLTGAIKNDQNKAYASAYDAAAINRPFREKDTGGAPLAMRMSDEMGFPKNPEARLETSAHPGIKNRCDREIDFTIVKEGDVLDYGDFHFEVVDIAGHTPGQVGLYDREKKVMFCGDHILGKITPNITFWSYELDSLGQYLQNLKKVRDMDVRHLFSAHRYLVEDHRARIDALFAHHEKRLNEVRDIISRAPTSPYDTAAQMSWDFAGGIFENFPVPQKWFAAGEAFAHLEHLYHTGEAARMGGDGEPLLYTLKR</sequence>
<feature type="domain" description="Metallo-beta-lactamase" evidence="1">
    <location>
        <begin position="22"/>
        <end position="234"/>
    </location>
</feature>
<dbReference type="InterPro" id="IPR036866">
    <property type="entry name" value="RibonucZ/Hydroxyglut_hydro"/>
</dbReference>
<gene>
    <name evidence="2" type="primary">gloB_18</name>
    <name evidence="2" type="ORF">SDC9_59166</name>
</gene>
<dbReference type="PANTHER" id="PTHR23131">
    <property type="entry name" value="ENDORIBONUCLEASE LACTB2"/>
    <property type="match status" value="1"/>
</dbReference>
<dbReference type="CDD" id="cd07725">
    <property type="entry name" value="TTHA1429-like_MBL-fold"/>
    <property type="match status" value="1"/>
</dbReference>
<reference evidence="2" key="1">
    <citation type="submission" date="2019-08" db="EMBL/GenBank/DDBJ databases">
        <authorList>
            <person name="Kucharzyk K."/>
            <person name="Murdoch R.W."/>
            <person name="Higgins S."/>
            <person name="Loffler F."/>
        </authorList>
    </citation>
    <scope>NUCLEOTIDE SEQUENCE</scope>
</reference>
<dbReference type="EMBL" id="VSSQ01002025">
    <property type="protein sequence ID" value="MPM12812.1"/>
    <property type="molecule type" value="Genomic_DNA"/>
</dbReference>
<dbReference type="Gene3D" id="1.10.10.10">
    <property type="entry name" value="Winged helix-like DNA-binding domain superfamily/Winged helix DNA-binding domain"/>
    <property type="match status" value="1"/>
</dbReference>
<dbReference type="Pfam" id="PF00753">
    <property type="entry name" value="Lactamase_B"/>
    <property type="match status" value="1"/>
</dbReference>
<dbReference type="InterPro" id="IPR001279">
    <property type="entry name" value="Metallo-B-lactamas"/>
</dbReference>
<dbReference type="Gene3D" id="3.60.15.10">
    <property type="entry name" value="Ribonuclease Z/Hydroxyacylglutathione hydrolase-like"/>
    <property type="match status" value="1"/>
</dbReference>
<dbReference type="PANTHER" id="PTHR23131:SF4">
    <property type="entry name" value="METALLO-BETA-LACTAMASE SUPERFAMILY POTEIN"/>
    <property type="match status" value="1"/>
</dbReference>
<comment type="caution">
    <text evidence="2">The sequence shown here is derived from an EMBL/GenBank/DDBJ whole genome shotgun (WGS) entry which is preliminary data.</text>
</comment>
<evidence type="ECO:0000259" key="1">
    <source>
        <dbReference type="SMART" id="SM00849"/>
    </source>
</evidence>